<protein>
    <submittedName>
        <fullName evidence="1">Uncharacterized protein</fullName>
    </submittedName>
</protein>
<dbReference type="EMBL" id="OU893334">
    <property type="protein sequence ID" value="CAG9791288.1"/>
    <property type="molecule type" value="Genomic_DNA"/>
</dbReference>
<reference evidence="1" key="2">
    <citation type="submission" date="2022-10" db="EMBL/GenBank/DDBJ databases">
        <authorList>
            <consortium name="ENA_rothamsted_submissions"/>
            <consortium name="culmorum"/>
            <person name="King R."/>
        </authorList>
    </citation>
    <scope>NUCLEOTIDE SEQUENCE</scope>
</reference>
<proteinExistence type="predicted"/>
<evidence type="ECO:0000313" key="2">
    <source>
        <dbReference type="Proteomes" id="UP001153714"/>
    </source>
</evidence>
<name>A0A9N9WFV2_9NEOP</name>
<reference evidence="1" key="1">
    <citation type="submission" date="2021-12" db="EMBL/GenBank/DDBJ databases">
        <authorList>
            <person name="King R."/>
        </authorList>
    </citation>
    <scope>NUCLEOTIDE SEQUENCE</scope>
</reference>
<dbReference type="Proteomes" id="UP001153714">
    <property type="component" value="Chromosome 3"/>
</dbReference>
<accession>A0A9N9WFV2</accession>
<dbReference type="AlphaFoldDB" id="A0A9N9WFV2"/>
<organism evidence="1 2">
    <name type="scientific">Diatraea saccharalis</name>
    <name type="common">sugarcane borer</name>
    <dbReference type="NCBI Taxonomy" id="40085"/>
    <lineage>
        <taxon>Eukaryota</taxon>
        <taxon>Metazoa</taxon>
        <taxon>Ecdysozoa</taxon>
        <taxon>Arthropoda</taxon>
        <taxon>Hexapoda</taxon>
        <taxon>Insecta</taxon>
        <taxon>Pterygota</taxon>
        <taxon>Neoptera</taxon>
        <taxon>Endopterygota</taxon>
        <taxon>Lepidoptera</taxon>
        <taxon>Glossata</taxon>
        <taxon>Ditrysia</taxon>
        <taxon>Pyraloidea</taxon>
        <taxon>Crambidae</taxon>
        <taxon>Crambinae</taxon>
        <taxon>Diatraea</taxon>
    </lineage>
</organism>
<sequence>MKSNEETKVLLQNIIRPDQQNKHVRGLRKTRNGGVIIGTYAKEDIEKLKQSAKKLKISGFAIGELHKCKPRLMVIGAPSSMQETEVFNIIFHQNLADENPGMTVDTFLISIALSHKSGKKDAETCNYVIKVPAQIRKALITKDVPCKRLHFCKQMTSIR</sequence>
<keyword evidence="2" id="KW-1185">Reference proteome</keyword>
<evidence type="ECO:0000313" key="1">
    <source>
        <dbReference type="EMBL" id="CAG9791288.1"/>
    </source>
</evidence>
<gene>
    <name evidence="1" type="ORF">DIATSA_LOCUS8913</name>
</gene>
<dbReference type="OrthoDB" id="8122238at2759"/>